<evidence type="ECO:0000313" key="1">
    <source>
        <dbReference type="EMBL" id="OJD27549.1"/>
    </source>
</evidence>
<organism evidence="1 2">
    <name type="scientific">Blastomyces percursus</name>
    <dbReference type="NCBI Taxonomy" id="1658174"/>
    <lineage>
        <taxon>Eukaryota</taxon>
        <taxon>Fungi</taxon>
        <taxon>Dikarya</taxon>
        <taxon>Ascomycota</taxon>
        <taxon>Pezizomycotina</taxon>
        <taxon>Eurotiomycetes</taxon>
        <taxon>Eurotiomycetidae</taxon>
        <taxon>Onygenales</taxon>
        <taxon>Ajellomycetaceae</taxon>
        <taxon>Blastomyces</taxon>
    </lineage>
</organism>
<reference evidence="1 2" key="1">
    <citation type="submission" date="2015-08" db="EMBL/GenBank/DDBJ databases">
        <title>Emmonsia species relationships and genome sequence.</title>
        <authorList>
            <person name="Cuomo C.A."/>
            <person name="Schwartz I.S."/>
            <person name="Kenyon C."/>
            <person name="De Hoog G.S."/>
            <person name="Govender N.P."/>
            <person name="Botha A."/>
            <person name="Moreno L."/>
            <person name="De Vries M."/>
            <person name="Munoz J.F."/>
            <person name="Stielow J.B."/>
        </authorList>
    </citation>
    <scope>NUCLEOTIDE SEQUENCE [LARGE SCALE GENOMIC DNA]</scope>
    <source>
        <strain evidence="1 2">EI222</strain>
    </source>
</reference>
<comment type="caution">
    <text evidence="1">The sequence shown here is derived from an EMBL/GenBank/DDBJ whole genome shotgun (WGS) entry which is preliminary data.</text>
</comment>
<gene>
    <name evidence="1" type="ORF">ACJ73_01049</name>
</gene>
<dbReference type="VEuPathDB" id="FungiDB:ACJ73_01049"/>
<evidence type="ECO:0000313" key="2">
    <source>
        <dbReference type="Proteomes" id="UP000242791"/>
    </source>
</evidence>
<keyword evidence="2" id="KW-1185">Reference proteome</keyword>
<accession>A0A1J9RIV9</accession>
<dbReference type="EMBL" id="LGTZ01000087">
    <property type="protein sequence ID" value="OJD27549.1"/>
    <property type="molecule type" value="Genomic_DNA"/>
</dbReference>
<name>A0A1J9RIV9_9EURO</name>
<protein>
    <submittedName>
        <fullName evidence="1">Uncharacterized protein</fullName>
    </submittedName>
</protein>
<proteinExistence type="predicted"/>
<dbReference type="AlphaFoldDB" id="A0A1J9RIV9"/>
<dbReference type="Proteomes" id="UP000242791">
    <property type="component" value="Unassembled WGS sequence"/>
</dbReference>
<sequence length="99" mass="11158">MLLDPDTFTDDRWLPQKELLRQKYEQRKGDIIESSVITVSWLNFERGGNSKTTRLPLGLRPSSSLAAGSLSQAHLLSLLWTPGNVSLQESKFQLVDDQS</sequence>